<name>A0A699GIZ1_TANCI</name>
<feature type="compositionally biased region" description="Basic residues" evidence="3">
    <location>
        <begin position="141"/>
        <end position="164"/>
    </location>
</feature>
<sequence length="1519" mass="163803">MGTVTADDFYTGTAAGLAGGTTTIMDFVIPAPGQNLIEAYHQWREWSAKAAGDYTFHLQALHGVQERHHGRRRNADQELPPFAGAGGDSHRARGERGAGVPAAAGPDQAGPDRPQLASAVAPTGRGGGSGQPRDSDCRCAQHARVHRARVVRRIAGRHHARARQRPAGVRRSAGRPPGDRRQRVPERRFRVRSRSRDEPSVSRQAPSDGPVARPAKREPAHHGHRPLHVLRRAKGGRQGRLHQNTQRLRRRGRPHVGGVGRWRQYRSADAIGIRACHVRQRCPDFQHLSAQGPDRGGVGRRYRGMGPGRHPYHFSQNAVRQRRLQCVRRPHGQGHPVHHAGGGQSGIPSRRTDGRGGRGPPHRPSRIYCINTRSWKMTDMRLMRINGDRLWAALMELAQIGATAKGGVKRLALTDLDQQGRDLVVRWGREAGMSITIDQIGNVFMRRDGTDNTLPPVMTGSHIDTQPTGGKFDGNYGVLAGLEVVRTLNDMQIKTEAPIEVAFWTNEEGSRFVPVMMGSGVFCGAFSLETAYAAKDTDGKTVGEELERIGYKGAQVPGQHPIGAYFETHIEQGPVLEDADKVIGVVPAVMGLSWYDCVVTGMEAHAGPTPMGLRRDALQVSTVIMQEVVAIANRYPPYGRGTVGMVQVFPNSRNVIPGEVKFSIDLRNVNDELLNTMHEELLVFIEQTQAATGLSIALERVSYYPPCPFHPDCVDAVRNATAMLGFSTMDVVSGAGHDAIYAARLAPSGMIFVPCKDGISHNEIEDAKPEHLEAGCNVLLHAMLERARVVRAGGRSVVRPGARQLRLRQGAARRAAGSGTPLSAGAGAAARASATGAELRRAAAQAQTVRRVGGGCAAGRAPRTRFAFGVESARCAAGVRQARGRGRGVLSPRAGARPRFCAGALQSRVRAVAAGASRRGLAAAGSAVAVRADGAGVRLRTVAGRIAQRQIHRHRAGSGAGGHDPFLPLCGALERALGLLDASDAPAVAVRHRAGDHSGGYPVSVRRADVGAAVVRAAGGSVAGRQHLARRPRMARQSRLRKRRRPLAAVASNAGAFGFRRRCHLCQPAKRRRRSAGHTAAIRHAPARHRRRIAQLRRHRCRHRQPGPRDQRRYGSRPPGRRHGQTVLAAAARLSLRLAVDDGARRHAVVSRHAAVPPADRWRLGRRGAASAAPADTELVALVQRYANAQSNFDQAAIRAATDEQFVEISPVGEVDSREKVLSFYAPDQKRPAPQLQIDEPAVRIFGDTAVVSARLNYSMNQGGQARNFAMRAGYVARLVNNQWLLVAAQYTGIQSANASSLPDYPFLFEAGTAQIDVAPDRATVAITIGDRGLDAAKVFSEVNASVATVLDALARAKVPRVDIDTSDFQRSVDYAPVGKDKPPPMQTVISRDIKVRLKDLTAWPALMADLGKINNIDNLNSEFQTSARSSIEAELALQAARDAQSKAQRTAASFGRKLGPTMAISRPSFNALERTFTEAGGGYGSAAPYIPPASTAINLQVPATIRLSGSVNVLFKLE</sequence>
<dbReference type="SUPFAM" id="SSF53187">
    <property type="entry name" value="Zn-dependent exopeptidases"/>
    <property type="match status" value="1"/>
</dbReference>
<dbReference type="CDD" id="cd03884">
    <property type="entry name" value="M20_bAS"/>
    <property type="match status" value="1"/>
</dbReference>
<gene>
    <name evidence="5" type="ORF">Tci_000053</name>
</gene>
<dbReference type="InterPro" id="IPR007497">
    <property type="entry name" value="SIMPL/DUF541"/>
</dbReference>
<feature type="compositionally biased region" description="Basic residues" evidence="3">
    <location>
        <begin position="1027"/>
        <end position="1046"/>
    </location>
</feature>
<comment type="caution">
    <text evidence="5">The sequence shown here is derived from an EMBL/GenBank/DDBJ whole genome shotgun (WGS) entry which is preliminary data.</text>
</comment>
<dbReference type="InterPro" id="IPR036264">
    <property type="entry name" value="Bact_exopeptidase_dim_dom"/>
</dbReference>
<dbReference type="PANTHER" id="PTHR32494:SF5">
    <property type="entry name" value="ALLANTOATE AMIDOHYDROLASE"/>
    <property type="match status" value="1"/>
</dbReference>
<feature type="compositionally biased region" description="Basic and acidic residues" evidence="3">
    <location>
        <begin position="177"/>
        <end position="200"/>
    </location>
</feature>
<feature type="compositionally biased region" description="Low complexity" evidence="3">
    <location>
        <begin position="98"/>
        <end position="114"/>
    </location>
</feature>
<dbReference type="Pfam" id="PF01546">
    <property type="entry name" value="Peptidase_M20"/>
    <property type="match status" value="1"/>
</dbReference>
<dbReference type="SUPFAM" id="SSF55031">
    <property type="entry name" value="Bacterial exopeptidase dimerisation domain"/>
    <property type="match status" value="1"/>
</dbReference>
<feature type="region of interest" description="Disordered" evidence="3">
    <location>
        <begin position="1023"/>
        <end position="1047"/>
    </location>
</feature>
<feature type="compositionally biased region" description="Basic residues" evidence="3">
    <location>
        <begin position="1085"/>
        <end position="1106"/>
    </location>
</feature>
<dbReference type="GO" id="GO:0016813">
    <property type="term" value="F:hydrolase activity, acting on carbon-nitrogen (but not peptide) bonds, in linear amidines"/>
    <property type="evidence" value="ECO:0007669"/>
    <property type="project" value="InterPro"/>
</dbReference>
<protein>
    <recommendedName>
        <fullName evidence="4">DUF4440 domain-containing protein</fullName>
    </recommendedName>
</protein>
<feature type="compositionally biased region" description="Basic residues" evidence="3">
    <location>
        <begin position="222"/>
        <end position="240"/>
    </location>
</feature>
<dbReference type="SUPFAM" id="SSF54427">
    <property type="entry name" value="NTF2-like"/>
    <property type="match status" value="1"/>
</dbReference>
<dbReference type="PANTHER" id="PTHR32494">
    <property type="entry name" value="ALLANTOATE DEIMINASE-RELATED"/>
    <property type="match status" value="1"/>
</dbReference>
<dbReference type="SUPFAM" id="SSF51556">
    <property type="entry name" value="Metallo-dependent hydrolases"/>
    <property type="match status" value="1"/>
</dbReference>
<dbReference type="Pfam" id="PF14534">
    <property type="entry name" value="DUF4440"/>
    <property type="match status" value="1"/>
</dbReference>
<dbReference type="NCBIfam" id="NF006771">
    <property type="entry name" value="PRK09290.1-5"/>
    <property type="match status" value="1"/>
</dbReference>
<evidence type="ECO:0000256" key="2">
    <source>
        <dbReference type="ARBA" id="ARBA00022801"/>
    </source>
</evidence>
<feature type="domain" description="DUF4440" evidence="4">
    <location>
        <begin position="1180"/>
        <end position="1286"/>
    </location>
</feature>
<dbReference type="Gene3D" id="3.30.70.360">
    <property type="match status" value="1"/>
</dbReference>
<evidence type="ECO:0000259" key="4">
    <source>
        <dbReference type="Pfam" id="PF14534"/>
    </source>
</evidence>
<dbReference type="InterPro" id="IPR010158">
    <property type="entry name" value="Amidase_Cbmase"/>
</dbReference>
<dbReference type="Gene3D" id="3.30.70.2970">
    <property type="entry name" value="Protein of unknown function (DUF541), domain 2"/>
    <property type="match status" value="1"/>
</dbReference>
<feature type="region of interest" description="Disordered" evidence="3">
    <location>
        <begin position="330"/>
        <end position="365"/>
    </location>
</feature>
<dbReference type="InterPro" id="IPR032710">
    <property type="entry name" value="NTF2-like_dom_sf"/>
</dbReference>
<keyword evidence="1" id="KW-0659">Purine metabolism</keyword>
<feature type="region of interest" description="Disordered" evidence="3">
    <location>
        <begin position="65"/>
        <end position="258"/>
    </location>
</feature>
<feature type="region of interest" description="Disordered" evidence="3">
    <location>
        <begin position="1069"/>
        <end position="1125"/>
    </location>
</feature>
<proteinExistence type="predicted"/>
<dbReference type="EMBL" id="BKCJ010000001">
    <property type="protein sequence ID" value="GEU28075.1"/>
    <property type="molecule type" value="Genomic_DNA"/>
</dbReference>
<evidence type="ECO:0000313" key="5">
    <source>
        <dbReference type="EMBL" id="GEU28075.1"/>
    </source>
</evidence>
<dbReference type="Pfam" id="PF04402">
    <property type="entry name" value="SIMPL"/>
    <property type="match status" value="1"/>
</dbReference>
<dbReference type="NCBIfam" id="NF006769">
    <property type="entry name" value="PRK09290.1-3"/>
    <property type="match status" value="1"/>
</dbReference>
<dbReference type="NCBIfam" id="NF009527">
    <property type="entry name" value="PRK12891.1"/>
    <property type="match status" value="1"/>
</dbReference>
<keyword evidence="2" id="KW-0378">Hydrolase</keyword>
<dbReference type="GO" id="GO:0006144">
    <property type="term" value="P:purine nucleobase metabolic process"/>
    <property type="evidence" value="ECO:0007669"/>
    <property type="project" value="UniProtKB-KW"/>
</dbReference>
<dbReference type="InterPro" id="IPR027843">
    <property type="entry name" value="DUF4440"/>
</dbReference>
<dbReference type="Gene3D" id="3.10.450.50">
    <property type="match status" value="1"/>
</dbReference>
<dbReference type="Gene3D" id="3.30.110.170">
    <property type="entry name" value="Protein of unknown function (DUF541), domain 1"/>
    <property type="match status" value="1"/>
</dbReference>
<accession>A0A699GIZ1</accession>
<dbReference type="NCBIfam" id="TIGR01879">
    <property type="entry name" value="hydantase"/>
    <property type="match status" value="1"/>
</dbReference>
<dbReference type="InterPro" id="IPR032466">
    <property type="entry name" value="Metal_Hydrolase"/>
</dbReference>
<evidence type="ECO:0000256" key="3">
    <source>
        <dbReference type="SAM" id="MobiDB-lite"/>
    </source>
</evidence>
<evidence type="ECO:0000256" key="1">
    <source>
        <dbReference type="ARBA" id="ARBA00022631"/>
    </source>
</evidence>
<dbReference type="InterPro" id="IPR002933">
    <property type="entry name" value="Peptidase_M20"/>
</dbReference>
<dbReference type="Gene3D" id="3.40.630.10">
    <property type="entry name" value="Zn peptidases"/>
    <property type="match status" value="1"/>
</dbReference>
<organism evidence="5">
    <name type="scientific">Tanacetum cinerariifolium</name>
    <name type="common">Dalmatian daisy</name>
    <name type="synonym">Chrysanthemum cinerariifolium</name>
    <dbReference type="NCBI Taxonomy" id="118510"/>
    <lineage>
        <taxon>Eukaryota</taxon>
        <taxon>Viridiplantae</taxon>
        <taxon>Streptophyta</taxon>
        <taxon>Embryophyta</taxon>
        <taxon>Tracheophyta</taxon>
        <taxon>Spermatophyta</taxon>
        <taxon>Magnoliopsida</taxon>
        <taxon>eudicotyledons</taxon>
        <taxon>Gunneridae</taxon>
        <taxon>Pentapetalae</taxon>
        <taxon>asterids</taxon>
        <taxon>campanulids</taxon>
        <taxon>Asterales</taxon>
        <taxon>Asteraceae</taxon>
        <taxon>Asteroideae</taxon>
        <taxon>Anthemideae</taxon>
        <taxon>Anthemidinae</taxon>
        <taxon>Tanacetum</taxon>
    </lineage>
</organism>
<reference evidence="5" key="1">
    <citation type="journal article" date="2019" name="Sci. Rep.">
        <title>Draft genome of Tanacetum cinerariifolium, the natural source of mosquito coil.</title>
        <authorList>
            <person name="Yamashiro T."/>
            <person name="Shiraishi A."/>
            <person name="Satake H."/>
            <person name="Nakayama K."/>
        </authorList>
    </citation>
    <scope>NUCLEOTIDE SEQUENCE</scope>
</reference>
<dbReference type="Gene3D" id="3.20.20.140">
    <property type="entry name" value="Metal-dependent hydrolases"/>
    <property type="match status" value="1"/>
</dbReference>